<dbReference type="EMBL" id="CAJZBQ010000009">
    <property type="protein sequence ID" value="CAG9312756.1"/>
    <property type="molecule type" value="Genomic_DNA"/>
</dbReference>
<proteinExistence type="predicted"/>
<evidence type="ECO:0000256" key="2">
    <source>
        <dbReference type="SAM" id="MobiDB-lite"/>
    </source>
</evidence>
<feature type="region of interest" description="Disordered" evidence="2">
    <location>
        <begin position="154"/>
        <end position="197"/>
    </location>
</feature>
<protein>
    <submittedName>
        <fullName evidence="3">Uncharacterized protein</fullName>
    </submittedName>
</protein>
<name>A0AAU9IHQ1_9CILI</name>
<organism evidence="3 4">
    <name type="scientific">Blepharisma stoltei</name>
    <dbReference type="NCBI Taxonomy" id="1481888"/>
    <lineage>
        <taxon>Eukaryota</taxon>
        <taxon>Sar</taxon>
        <taxon>Alveolata</taxon>
        <taxon>Ciliophora</taxon>
        <taxon>Postciliodesmatophora</taxon>
        <taxon>Heterotrichea</taxon>
        <taxon>Heterotrichida</taxon>
        <taxon>Blepharismidae</taxon>
        <taxon>Blepharisma</taxon>
    </lineage>
</organism>
<reference evidence="3" key="1">
    <citation type="submission" date="2021-09" db="EMBL/GenBank/DDBJ databases">
        <authorList>
            <consortium name="AG Swart"/>
            <person name="Singh M."/>
            <person name="Singh A."/>
            <person name="Seah K."/>
            <person name="Emmerich C."/>
        </authorList>
    </citation>
    <scope>NUCLEOTIDE SEQUENCE</scope>
    <source>
        <strain evidence="3">ATCC30299</strain>
    </source>
</reference>
<gene>
    <name evidence="3" type="ORF">BSTOLATCC_MIC7552</name>
</gene>
<evidence type="ECO:0000313" key="4">
    <source>
        <dbReference type="Proteomes" id="UP001162131"/>
    </source>
</evidence>
<feature type="compositionally biased region" description="Acidic residues" evidence="2">
    <location>
        <begin position="182"/>
        <end position="197"/>
    </location>
</feature>
<keyword evidence="4" id="KW-1185">Reference proteome</keyword>
<evidence type="ECO:0000256" key="1">
    <source>
        <dbReference type="SAM" id="Coils"/>
    </source>
</evidence>
<accession>A0AAU9IHQ1</accession>
<comment type="caution">
    <text evidence="3">The sequence shown here is derived from an EMBL/GenBank/DDBJ whole genome shotgun (WGS) entry which is preliminary data.</text>
</comment>
<sequence>MDNSTRQLYTKVLNTVDRFKQNVDAIFTAKMNCDSELLPSLLARNRGVLVDLKKAERNLKISIEFQKSQNQSEKELTNSMMDQLHALEYEKKALENEIKFCKEKEDQELRELGYDVNGDWEEIVEKLWKEHEESARMAATEERGLVCESKSLDKEADEFENADEATVSSTVPNLESVLDSILNDEETENDGEDSDLD</sequence>
<dbReference type="AlphaFoldDB" id="A0AAU9IHQ1"/>
<dbReference type="Proteomes" id="UP001162131">
    <property type="component" value="Unassembled WGS sequence"/>
</dbReference>
<keyword evidence="1" id="KW-0175">Coiled coil</keyword>
<evidence type="ECO:0000313" key="3">
    <source>
        <dbReference type="EMBL" id="CAG9312756.1"/>
    </source>
</evidence>
<feature type="coiled-coil region" evidence="1">
    <location>
        <begin position="77"/>
        <end position="111"/>
    </location>
</feature>